<dbReference type="EMBL" id="NMVO01000006">
    <property type="protein sequence ID" value="OYO16047.1"/>
    <property type="molecule type" value="Genomic_DNA"/>
</dbReference>
<dbReference type="AlphaFoldDB" id="A0A255GJQ2"/>
<feature type="transmembrane region" description="Helical" evidence="2">
    <location>
        <begin position="165"/>
        <end position="184"/>
    </location>
</feature>
<feature type="transmembrane region" description="Helical" evidence="2">
    <location>
        <begin position="21"/>
        <end position="39"/>
    </location>
</feature>
<dbReference type="RefSeq" id="WP_094405073.1">
    <property type="nucleotide sequence ID" value="NZ_NMVO01000006.1"/>
</dbReference>
<dbReference type="InterPro" id="IPR000620">
    <property type="entry name" value="EamA_dom"/>
</dbReference>
<dbReference type="OrthoDB" id="154915at2"/>
<dbReference type="PANTHER" id="PTHR22911">
    <property type="entry name" value="ACYL-MALONYL CONDENSING ENZYME-RELATED"/>
    <property type="match status" value="1"/>
</dbReference>
<feature type="transmembrane region" description="Helical" evidence="2">
    <location>
        <begin position="139"/>
        <end position="159"/>
    </location>
</feature>
<comment type="caution">
    <text evidence="4">The sequence shown here is derived from an EMBL/GenBank/DDBJ whole genome shotgun (WGS) entry which is preliminary data.</text>
</comment>
<keyword evidence="2" id="KW-0472">Membrane</keyword>
<accession>A0A255GJQ2</accession>
<protein>
    <submittedName>
        <fullName evidence="4">EamA family transporter</fullName>
    </submittedName>
</protein>
<sequence length="322" mass="33008">MTVSQPVLDERASLPTRAGGGLTLALISAAAFSLAGPFGQSLMAIGWSPGAVVLLRLTLATLALLPLALRAVAGRWRRTLAAWPLLLAYGALGAAGCQLFYFMAVQRLSVSVALMLEYSSPVLIVLGAWLITRRRPGPMTLVGTVIAMLGLALVLNVFGGVRLDALGIVFGLLAAVGSATYFVVGSRSSADLPPIVLATGGLGIGALILLVFGLIGVLPLAVVPGQVVLGGVSMGWWVPLLGIALISGSVSYATGIAASTRLGPRVASFVGLLELLFACLLAWLLVGERPGAGQLVGGAVILLGITLVKWDELRASSRELLG</sequence>
<feature type="transmembrane region" description="Helical" evidence="2">
    <location>
        <begin position="292"/>
        <end position="310"/>
    </location>
</feature>
<gene>
    <name evidence="4" type="ORF">CGZ94_05810</name>
</gene>
<organism evidence="4 5">
    <name type="scientific">Enemella evansiae</name>
    <dbReference type="NCBI Taxonomy" id="2016499"/>
    <lineage>
        <taxon>Bacteria</taxon>
        <taxon>Bacillati</taxon>
        <taxon>Actinomycetota</taxon>
        <taxon>Actinomycetes</taxon>
        <taxon>Propionibacteriales</taxon>
        <taxon>Propionibacteriaceae</taxon>
        <taxon>Enemella</taxon>
    </lineage>
</organism>
<evidence type="ECO:0000313" key="4">
    <source>
        <dbReference type="EMBL" id="OYO16047.1"/>
    </source>
</evidence>
<feature type="transmembrane region" description="Helical" evidence="2">
    <location>
        <begin position="234"/>
        <end position="254"/>
    </location>
</feature>
<reference evidence="4 5" key="1">
    <citation type="submission" date="2017-07" db="EMBL/GenBank/DDBJ databases">
        <title>Draft whole genome sequences of clinical Proprionibacteriaceae strains.</title>
        <authorList>
            <person name="Bernier A.-M."/>
            <person name="Bernard K."/>
            <person name="Domingo M.-C."/>
        </authorList>
    </citation>
    <scope>NUCLEOTIDE SEQUENCE [LARGE SCALE GENOMIC DNA]</scope>
    <source>
        <strain evidence="4 5">NML 030167</strain>
    </source>
</reference>
<feature type="transmembrane region" description="Helical" evidence="2">
    <location>
        <begin position="110"/>
        <end position="132"/>
    </location>
</feature>
<evidence type="ECO:0000313" key="5">
    <source>
        <dbReference type="Proteomes" id="UP000215896"/>
    </source>
</evidence>
<feature type="transmembrane region" description="Helical" evidence="2">
    <location>
        <begin position="266"/>
        <end position="286"/>
    </location>
</feature>
<feature type="transmembrane region" description="Helical" evidence="2">
    <location>
        <begin position="81"/>
        <end position="104"/>
    </location>
</feature>
<dbReference type="GO" id="GO:0016020">
    <property type="term" value="C:membrane"/>
    <property type="evidence" value="ECO:0007669"/>
    <property type="project" value="InterPro"/>
</dbReference>
<feature type="domain" description="EamA" evidence="3">
    <location>
        <begin position="21"/>
        <end position="155"/>
    </location>
</feature>
<keyword evidence="2" id="KW-1133">Transmembrane helix</keyword>
<dbReference type="SUPFAM" id="SSF103481">
    <property type="entry name" value="Multidrug resistance efflux transporter EmrE"/>
    <property type="match status" value="2"/>
</dbReference>
<dbReference type="Pfam" id="PF00892">
    <property type="entry name" value="EamA"/>
    <property type="match status" value="2"/>
</dbReference>
<evidence type="ECO:0000259" key="3">
    <source>
        <dbReference type="Pfam" id="PF00892"/>
    </source>
</evidence>
<keyword evidence="5" id="KW-1185">Reference proteome</keyword>
<name>A0A255GJQ2_9ACTN</name>
<proteinExistence type="inferred from homology"/>
<keyword evidence="2" id="KW-0812">Transmembrane</keyword>
<dbReference type="Proteomes" id="UP000215896">
    <property type="component" value="Unassembled WGS sequence"/>
</dbReference>
<feature type="transmembrane region" description="Helical" evidence="2">
    <location>
        <begin position="45"/>
        <end position="69"/>
    </location>
</feature>
<evidence type="ECO:0000256" key="1">
    <source>
        <dbReference type="ARBA" id="ARBA00007362"/>
    </source>
</evidence>
<comment type="similarity">
    <text evidence="1">Belongs to the EamA transporter family.</text>
</comment>
<feature type="domain" description="EamA" evidence="3">
    <location>
        <begin position="166"/>
        <end position="308"/>
    </location>
</feature>
<evidence type="ECO:0000256" key="2">
    <source>
        <dbReference type="SAM" id="Phobius"/>
    </source>
</evidence>
<feature type="transmembrane region" description="Helical" evidence="2">
    <location>
        <begin position="196"/>
        <end position="222"/>
    </location>
</feature>
<dbReference type="InterPro" id="IPR037185">
    <property type="entry name" value="EmrE-like"/>
</dbReference>
<dbReference type="PANTHER" id="PTHR22911:SF79">
    <property type="entry name" value="MOBA-LIKE NTP TRANSFERASE DOMAIN-CONTAINING PROTEIN"/>
    <property type="match status" value="1"/>
</dbReference>